<reference evidence="3" key="2">
    <citation type="submission" date="2020-08" db="EMBL/GenBank/DDBJ databases">
        <title>The Agave Microbiome: Exploring the role of microbial communities in plant adaptations to desert environments.</title>
        <authorList>
            <person name="Partida-Martinez L.P."/>
        </authorList>
    </citation>
    <scope>NUCLEOTIDE SEQUENCE [LARGE SCALE GENOMIC DNA]</scope>
    <source>
        <strain evidence="3">AT2.8</strain>
    </source>
</reference>
<gene>
    <name evidence="2" type="ORF">F4694_004808</name>
</gene>
<comment type="caution">
    <text evidence="2">The sequence shown here is derived from an EMBL/GenBank/DDBJ whole genome shotgun (WGS) entry which is preliminary data.</text>
</comment>
<reference evidence="3" key="1">
    <citation type="submission" date="2020-07" db="EMBL/GenBank/DDBJ databases">
        <authorList>
            <person name="Partida-Martinez L."/>
            <person name="Huntemann M."/>
            <person name="Clum A."/>
            <person name="Wang J."/>
            <person name="Palaniappan K."/>
            <person name="Ritter S."/>
            <person name="Chen I.-M."/>
            <person name="Stamatis D."/>
            <person name="Reddy T."/>
            <person name="O'Malley R."/>
            <person name="Daum C."/>
            <person name="Shapiro N."/>
            <person name="Ivanova N."/>
            <person name="Kyrpides N."/>
            <person name="Woyke T."/>
        </authorList>
    </citation>
    <scope>NUCLEOTIDE SEQUENCE [LARGE SCALE GENOMIC DNA]</scope>
    <source>
        <strain evidence="3">AT2.8</strain>
    </source>
</reference>
<sequence length="122" mass="14327">MYTSQHSITHIQQCRQLAQQLIQQTQMANQQYQQMLQNEKQNAQVLEQMIQKERMAVQTIQQSLQGHEMAIQRCQEVINQCNQLERELSGQTGSVGFQHQTFVNPAFQSQPMQSFQNQTFRQ</sequence>
<keyword evidence="1" id="KW-0175">Coiled coil</keyword>
<evidence type="ECO:0000313" key="3">
    <source>
        <dbReference type="Proteomes" id="UP000548423"/>
    </source>
</evidence>
<evidence type="ECO:0000313" key="2">
    <source>
        <dbReference type="EMBL" id="NYE07967.1"/>
    </source>
</evidence>
<feature type="coiled-coil region" evidence="1">
    <location>
        <begin position="18"/>
        <end position="87"/>
    </location>
</feature>
<protein>
    <submittedName>
        <fullName evidence="2">Undecaprenyl pyrophosphate synthase</fullName>
    </submittedName>
</protein>
<dbReference type="EMBL" id="JACCBX010000011">
    <property type="protein sequence ID" value="NYE07967.1"/>
    <property type="molecule type" value="Genomic_DNA"/>
</dbReference>
<accession>A0A852TKA9</accession>
<proteinExistence type="predicted"/>
<dbReference type="AlphaFoldDB" id="A0A852TKA9"/>
<organism evidence="2 3">
    <name type="scientific">Neobacillus niacini</name>
    <dbReference type="NCBI Taxonomy" id="86668"/>
    <lineage>
        <taxon>Bacteria</taxon>
        <taxon>Bacillati</taxon>
        <taxon>Bacillota</taxon>
        <taxon>Bacilli</taxon>
        <taxon>Bacillales</taxon>
        <taxon>Bacillaceae</taxon>
        <taxon>Neobacillus</taxon>
    </lineage>
</organism>
<dbReference type="Proteomes" id="UP000548423">
    <property type="component" value="Unassembled WGS sequence"/>
</dbReference>
<name>A0A852TKA9_9BACI</name>
<evidence type="ECO:0000256" key="1">
    <source>
        <dbReference type="SAM" id="Coils"/>
    </source>
</evidence>